<keyword evidence="1" id="KW-0677">Repeat</keyword>
<keyword evidence="3 6" id="KW-0067">ATP-binding</keyword>
<dbReference type="PROSITE" id="PS50893">
    <property type="entry name" value="ABC_TRANSPORTER_2"/>
    <property type="match status" value="2"/>
</dbReference>
<sequence>MPSLVCHHLRFDWPNGEPVFADLDATFPDGLTGLVGRNGSGKSTLLRIMAGDLVPTAGSVSGPERIAYLPQQLVLHADRTVADVLGVERGLRALERVTAGAGTDDDFEAIGDRWDLEAELTATVERLGFVDLDLTRRIGTVSGGEAVLLALAGLLLGEPDVLLLDEPTNNLDRRARGLLTEAVRRWRGPVILVSHDRELLETVDHVAELREGGLRVFGGTYSAYAEALAVEQEAAQRAVRSAEGDLKRQQRELLEMRIKLDRRQRFAKSQAGNVPPIVAGAKKRAAQVSAGKLSGGHEADVAQARRRLEDAEDAVRDDDVIRIDLSRTAVPAGRDVLLLDGVVLRNGARVDTQLRGPDRIAVVGPNGSGKTTLIDTVVGTIPAVDGRVDLRVPTRLLPQRLTGLDDSDTVLAGVSRLAPTADDNTLRAELARFLLDAETVVRPVGSLSGGERFRASLAALLLAEPAPQLLILDEPTNNLDLDSVAQLTAALNAYQGALLVISHDEPFLTDLHLTARLDLTTSPATVTPTS</sequence>
<gene>
    <name evidence="6" type="ORF">GCM10022204_34490</name>
</gene>
<dbReference type="PANTHER" id="PTHR19211:SF6">
    <property type="entry name" value="BLL7188 PROTEIN"/>
    <property type="match status" value="1"/>
</dbReference>
<dbReference type="InterPro" id="IPR050611">
    <property type="entry name" value="ABCF"/>
</dbReference>
<dbReference type="SMART" id="SM00382">
    <property type="entry name" value="AAA"/>
    <property type="match status" value="2"/>
</dbReference>
<dbReference type="PROSITE" id="PS00211">
    <property type="entry name" value="ABC_TRANSPORTER_1"/>
    <property type="match status" value="1"/>
</dbReference>
<proteinExistence type="predicted"/>
<dbReference type="Pfam" id="PF00005">
    <property type="entry name" value="ABC_tran"/>
    <property type="match status" value="2"/>
</dbReference>
<evidence type="ECO:0000313" key="7">
    <source>
        <dbReference type="Proteomes" id="UP001500051"/>
    </source>
</evidence>
<dbReference type="PANTHER" id="PTHR19211">
    <property type="entry name" value="ATP-BINDING TRANSPORT PROTEIN-RELATED"/>
    <property type="match status" value="1"/>
</dbReference>
<organism evidence="6 7">
    <name type="scientific">Microlunatus aurantiacus</name>
    <dbReference type="NCBI Taxonomy" id="446786"/>
    <lineage>
        <taxon>Bacteria</taxon>
        <taxon>Bacillati</taxon>
        <taxon>Actinomycetota</taxon>
        <taxon>Actinomycetes</taxon>
        <taxon>Propionibacteriales</taxon>
        <taxon>Propionibacteriaceae</taxon>
        <taxon>Microlunatus</taxon>
    </lineage>
</organism>
<dbReference type="Gene3D" id="3.40.50.300">
    <property type="entry name" value="P-loop containing nucleotide triphosphate hydrolases"/>
    <property type="match status" value="2"/>
</dbReference>
<dbReference type="EMBL" id="BAAAYX010000014">
    <property type="protein sequence ID" value="GAA3712670.1"/>
    <property type="molecule type" value="Genomic_DNA"/>
</dbReference>
<keyword evidence="2" id="KW-0547">Nucleotide-binding</keyword>
<evidence type="ECO:0000256" key="4">
    <source>
        <dbReference type="SAM" id="Coils"/>
    </source>
</evidence>
<protein>
    <submittedName>
        <fullName evidence="6">ATP-binding cassette domain-containing protein</fullName>
    </submittedName>
</protein>
<dbReference type="InterPro" id="IPR003439">
    <property type="entry name" value="ABC_transporter-like_ATP-bd"/>
</dbReference>
<name>A0ABP7E2I4_9ACTN</name>
<keyword evidence="7" id="KW-1185">Reference proteome</keyword>
<dbReference type="SUPFAM" id="SSF52540">
    <property type="entry name" value="P-loop containing nucleoside triphosphate hydrolases"/>
    <property type="match status" value="2"/>
</dbReference>
<evidence type="ECO:0000313" key="6">
    <source>
        <dbReference type="EMBL" id="GAA3712670.1"/>
    </source>
</evidence>
<dbReference type="InterPro" id="IPR003593">
    <property type="entry name" value="AAA+_ATPase"/>
</dbReference>
<feature type="domain" description="ABC transporter" evidence="5">
    <location>
        <begin position="4"/>
        <end position="236"/>
    </location>
</feature>
<comment type="caution">
    <text evidence="6">The sequence shown here is derived from an EMBL/GenBank/DDBJ whole genome shotgun (WGS) entry which is preliminary data.</text>
</comment>
<dbReference type="RefSeq" id="WP_344813691.1">
    <property type="nucleotide sequence ID" value="NZ_BAAAYX010000014.1"/>
</dbReference>
<dbReference type="GO" id="GO:0005524">
    <property type="term" value="F:ATP binding"/>
    <property type="evidence" value="ECO:0007669"/>
    <property type="project" value="UniProtKB-KW"/>
</dbReference>
<evidence type="ECO:0000256" key="1">
    <source>
        <dbReference type="ARBA" id="ARBA00022737"/>
    </source>
</evidence>
<feature type="domain" description="ABC transporter" evidence="5">
    <location>
        <begin position="315"/>
        <end position="529"/>
    </location>
</feature>
<keyword evidence="4" id="KW-0175">Coiled coil</keyword>
<evidence type="ECO:0000256" key="2">
    <source>
        <dbReference type="ARBA" id="ARBA00022741"/>
    </source>
</evidence>
<dbReference type="InterPro" id="IPR017871">
    <property type="entry name" value="ABC_transporter-like_CS"/>
</dbReference>
<evidence type="ECO:0000259" key="5">
    <source>
        <dbReference type="PROSITE" id="PS50893"/>
    </source>
</evidence>
<dbReference type="InterPro" id="IPR027417">
    <property type="entry name" value="P-loop_NTPase"/>
</dbReference>
<feature type="coiled-coil region" evidence="4">
    <location>
        <begin position="232"/>
        <end position="259"/>
    </location>
</feature>
<reference evidence="7" key="1">
    <citation type="journal article" date="2019" name="Int. J. Syst. Evol. Microbiol.">
        <title>The Global Catalogue of Microorganisms (GCM) 10K type strain sequencing project: providing services to taxonomists for standard genome sequencing and annotation.</title>
        <authorList>
            <consortium name="The Broad Institute Genomics Platform"/>
            <consortium name="The Broad Institute Genome Sequencing Center for Infectious Disease"/>
            <person name="Wu L."/>
            <person name="Ma J."/>
        </authorList>
    </citation>
    <scope>NUCLEOTIDE SEQUENCE [LARGE SCALE GENOMIC DNA]</scope>
    <source>
        <strain evidence="7">JCM 16548</strain>
    </source>
</reference>
<accession>A0ABP7E2I4</accession>
<dbReference type="Proteomes" id="UP001500051">
    <property type="component" value="Unassembled WGS sequence"/>
</dbReference>
<evidence type="ECO:0000256" key="3">
    <source>
        <dbReference type="ARBA" id="ARBA00022840"/>
    </source>
</evidence>